<proteinExistence type="predicted"/>
<dbReference type="STRING" id="3983.A0A2C9WC75"/>
<dbReference type="EMBL" id="CM004388">
    <property type="protein sequence ID" value="OAY56295.1"/>
    <property type="molecule type" value="Genomic_DNA"/>
</dbReference>
<gene>
    <name evidence="3" type="ORF">MANES_02G004600v8</name>
</gene>
<dbReference type="PANTHER" id="PTHR15555:SF0">
    <property type="entry name" value="ZINC FINGER HIT DOMAIN-CONTAINING PROTEIN 2"/>
    <property type="match status" value="1"/>
</dbReference>
<reference evidence="4" key="1">
    <citation type="journal article" date="2016" name="Nat. Biotechnol.">
        <title>Sequencing wild and cultivated cassava and related species reveals extensive interspecific hybridization and genetic diversity.</title>
        <authorList>
            <person name="Bredeson J.V."/>
            <person name="Lyons J.B."/>
            <person name="Prochnik S.E."/>
            <person name="Wu G.A."/>
            <person name="Ha C.M."/>
            <person name="Edsinger-Gonzales E."/>
            <person name="Grimwood J."/>
            <person name="Schmutz J."/>
            <person name="Rabbi I.Y."/>
            <person name="Egesi C."/>
            <person name="Nauluvula P."/>
            <person name="Lebot V."/>
            <person name="Ndunguru J."/>
            <person name="Mkamilo G."/>
            <person name="Bart R.S."/>
            <person name="Setter T.L."/>
            <person name="Gleadow R.M."/>
            <person name="Kulakow P."/>
            <person name="Ferguson M.E."/>
            <person name="Rounsley S."/>
            <person name="Rokhsar D.S."/>
        </authorList>
    </citation>
    <scope>NUCLEOTIDE SEQUENCE [LARGE SCALE GENOMIC DNA]</scope>
    <source>
        <strain evidence="4">cv. AM560-2</strain>
    </source>
</reference>
<dbReference type="SUPFAM" id="SSF144232">
    <property type="entry name" value="HIT/MYND zinc finger-like"/>
    <property type="match status" value="1"/>
</dbReference>
<feature type="domain" description="HIT-type" evidence="2">
    <location>
        <begin position="27"/>
        <end position="59"/>
    </location>
</feature>
<evidence type="ECO:0000313" key="3">
    <source>
        <dbReference type="EMBL" id="OAY56295.1"/>
    </source>
</evidence>
<dbReference type="AlphaFoldDB" id="A0A2C9WC75"/>
<dbReference type="InterPro" id="IPR039646">
    <property type="entry name" value="ZNHIT2"/>
</dbReference>
<organism evidence="3 4">
    <name type="scientific">Manihot esculenta</name>
    <name type="common">Cassava</name>
    <name type="synonym">Jatropha manihot</name>
    <dbReference type="NCBI Taxonomy" id="3983"/>
    <lineage>
        <taxon>Eukaryota</taxon>
        <taxon>Viridiplantae</taxon>
        <taxon>Streptophyta</taxon>
        <taxon>Embryophyta</taxon>
        <taxon>Tracheophyta</taxon>
        <taxon>Spermatophyta</taxon>
        <taxon>Magnoliopsida</taxon>
        <taxon>eudicotyledons</taxon>
        <taxon>Gunneridae</taxon>
        <taxon>Pentapetalae</taxon>
        <taxon>rosids</taxon>
        <taxon>fabids</taxon>
        <taxon>Malpighiales</taxon>
        <taxon>Euphorbiaceae</taxon>
        <taxon>Crotonoideae</taxon>
        <taxon>Manihoteae</taxon>
        <taxon>Manihot</taxon>
    </lineage>
</organism>
<accession>A0A2C9WC75</accession>
<dbReference type="Proteomes" id="UP000091857">
    <property type="component" value="Chromosome 2"/>
</dbReference>
<evidence type="ECO:0000313" key="4">
    <source>
        <dbReference type="Proteomes" id="UP000091857"/>
    </source>
</evidence>
<dbReference type="Pfam" id="PF04438">
    <property type="entry name" value="zf-HIT"/>
    <property type="match status" value="1"/>
</dbReference>
<dbReference type="InterPro" id="IPR007009">
    <property type="entry name" value="Shq1_C"/>
</dbReference>
<evidence type="ECO:0000256" key="1">
    <source>
        <dbReference type="PROSITE-ProRule" id="PRU00453"/>
    </source>
</evidence>
<keyword evidence="1" id="KW-0862">Zinc</keyword>
<dbReference type="Pfam" id="PF04925">
    <property type="entry name" value="SHQ1"/>
    <property type="match status" value="1"/>
</dbReference>
<sequence length="409" mass="45780">MAETNTILTSEKHSVPSPLNPPSRIICHVCQKQFSLYTCPRCNSRYCSLHCYKSHSLRCTESFMRENVVEELQQMQSNDETKRKMLEILKRLHLEEEMDSMDEEDDCLLSEETVQKILSGGSISFDDLSAEEKKLFQRAVASGELSKLIEPWDPWWLKPSARTISLSKEGTQLVQPVVEQSPQDDGVGGQSCEIPPGPEAPLTPIKKLLPSAEPSPLLAVHLVDIIYSYCFTLRLYNGDWQSDATGSAMVVLSISSVLSQGGQPETVMEALSYCLEQTCSPNYRHMGGLQFGLVLINDVISLLSLGGPALICALCDLRRLIQAGEKEVKAEKSRTSRRSEIRSKLKVADRKVYFIICWVHEQPGEAWSSLAAIASAERRKIVVYGKDANSARVKNSAERKRKNLIEEMK</sequence>
<dbReference type="Gramene" id="Manes.02G004600.1.v8.1">
    <property type="protein sequence ID" value="Manes.02G004600.1.v8.1.CDS"/>
    <property type="gene ID" value="Manes.02G004600.v8.1"/>
</dbReference>
<dbReference type="InterPro" id="IPR007529">
    <property type="entry name" value="Znf_HIT"/>
</dbReference>
<protein>
    <recommendedName>
        <fullName evidence="2">HIT-type domain-containing protein</fullName>
    </recommendedName>
</protein>
<keyword evidence="4" id="KW-1185">Reference proteome</keyword>
<keyword evidence="1" id="KW-0863">Zinc-finger</keyword>
<name>A0A2C9WC75_MANES</name>
<dbReference type="CDD" id="cd23024">
    <property type="entry name" value="zf-HIT_ZNHIT2-3"/>
    <property type="match status" value="1"/>
</dbReference>
<dbReference type="OrthoDB" id="18412at2759"/>
<keyword evidence="1" id="KW-0479">Metal-binding</keyword>
<dbReference type="PANTHER" id="PTHR15555">
    <property type="entry name" value="ZINC FINGER HIT DOMAIN CONTAINING PROTEIN 2 PROTEIN FON -RELATED"/>
    <property type="match status" value="1"/>
</dbReference>
<dbReference type="GO" id="GO:0008270">
    <property type="term" value="F:zinc ion binding"/>
    <property type="evidence" value="ECO:0007669"/>
    <property type="project" value="UniProtKB-UniRule"/>
</dbReference>
<evidence type="ECO:0000259" key="2">
    <source>
        <dbReference type="PROSITE" id="PS51083"/>
    </source>
</evidence>
<dbReference type="Gene3D" id="3.30.60.190">
    <property type="match status" value="1"/>
</dbReference>
<dbReference type="OMA" id="LMPDYKP"/>
<dbReference type="PROSITE" id="PS51083">
    <property type="entry name" value="ZF_HIT"/>
    <property type="match status" value="1"/>
</dbReference>
<comment type="caution">
    <text evidence="3">The sequence shown here is derived from an EMBL/GenBank/DDBJ whole genome shotgun (WGS) entry which is preliminary data.</text>
</comment>